<evidence type="ECO:0000256" key="5">
    <source>
        <dbReference type="SAM" id="SignalP"/>
    </source>
</evidence>
<dbReference type="PROSITE" id="PS51257">
    <property type="entry name" value="PROKAR_LIPOPROTEIN"/>
    <property type="match status" value="1"/>
</dbReference>
<reference evidence="7 8" key="1">
    <citation type="submission" date="2018-06" db="EMBL/GenBank/DDBJ databases">
        <title>Genomic Encyclopedia of Type Strains, Phase IV (KMG-IV): sequencing the most valuable type-strain genomes for metagenomic binning, comparative biology and taxonomic classification.</title>
        <authorList>
            <person name="Goeker M."/>
        </authorList>
    </citation>
    <scope>NUCLEOTIDE SEQUENCE [LARGE SCALE GENOMIC DNA]</scope>
    <source>
        <strain evidence="7 8">DSM 25520</strain>
    </source>
</reference>
<dbReference type="GO" id="GO:0020037">
    <property type="term" value="F:heme binding"/>
    <property type="evidence" value="ECO:0007669"/>
    <property type="project" value="InterPro"/>
</dbReference>
<feature type="signal peptide" evidence="5">
    <location>
        <begin position="1"/>
        <end position="23"/>
    </location>
</feature>
<name>A0A366HC81_9BURK</name>
<feature type="chain" id="PRO_5016671282" evidence="5">
    <location>
        <begin position="24"/>
        <end position="135"/>
    </location>
</feature>
<evidence type="ECO:0000256" key="3">
    <source>
        <dbReference type="ARBA" id="ARBA00023004"/>
    </source>
</evidence>
<organism evidence="7 8">
    <name type="scientific">Eoetvoesiella caeni</name>
    <dbReference type="NCBI Taxonomy" id="645616"/>
    <lineage>
        <taxon>Bacteria</taxon>
        <taxon>Pseudomonadati</taxon>
        <taxon>Pseudomonadota</taxon>
        <taxon>Betaproteobacteria</taxon>
        <taxon>Burkholderiales</taxon>
        <taxon>Alcaligenaceae</taxon>
        <taxon>Eoetvoesiella</taxon>
    </lineage>
</organism>
<evidence type="ECO:0000259" key="6">
    <source>
        <dbReference type="PROSITE" id="PS51007"/>
    </source>
</evidence>
<dbReference type="AlphaFoldDB" id="A0A366HC81"/>
<dbReference type="InterPro" id="IPR009056">
    <property type="entry name" value="Cyt_c-like_dom"/>
</dbReference>
<dbReference type="Gene3D" id="1.10.760.10">
    <property type="entry name" value="Cytochrome c-like domain"/>
    <property type="match status" value="1"/>
</dbReference>
<proteinExistence type="predicted"/>
<evidence type="ECO:0000256" key="2">
    <source>
        <dbReference type="ARBA" id="ARBA00022723"/>
    </source>
</evidence>
<evidence type="ECO:0000313" key="7">
    <source>
        <dbReference type="EMBL" id="RBP40008.1"/>
    </source>
</evidence>
<keyword evidence="8" id="KW-1185">Reference proteome</keyword>
<dbReference type="EMBL" id="QNRQ01000004">
    <property type="protein sequence ID" value="RBP40008.1"/>
    <property type="molecule type" value="Genomic_DNA"/>
</dbReference>
<gene>
    <name evidence="7" type="ORF">DFR37_104103</name>
</gene>
<dbReference type="InterPro" id="IPR036909">
    <property type="entry name" value="Cyt_c-like_dom_sf"/>
</dbReference>
<keyword evidence="2 4" id="KW-0479">Metal-binding</keyword>
<dbReference type="Pfam" id="PF00034">
    <property type="entry name" value="Cytochrom_C"/>
    <property type="match status" value="1"/>
</dbReference>
<dbReference type="GO" id="GO:0009055">
    <property type="term" value="F:electron transfer activity"/>
    <property type="evidence" value="ECO:0007669"/>
    <property type="project" value="InterPro"/>
</dbReference>
<protein>
    <submittedName>
        <fullName evidence="7">Cytochrome c</fullName>
    </submittedName>
</protein>
<keyword evidence="5" id="KW-0732">Signal</keyword>
<dbReference type="Proteomes" id="UP000253628">
    <property type="component" value="Unassembled WGS sequence"/>
</dbReference>
<dbReference type="SUPFAM" id="SSF46626">
    <property type="entry name" value="Cytochrome c"/>
    <property type="match status" value="1"/>
</dbReference>
<evidence type="ECO:0000256" key="4">
    <source>
        <dbReference type="PROSITE-ProRule" id="PRU00433"/>
    </source>
</evidence>
<dbReference type="RefSeq" id="WP_242341791.1">
    <property type="nucleotide sequence ID" value="NZ_JACCEU010000005.1"/>
</dbReference>
<sequence>MRDAAASRRVRALLGIGMCFLLAACGPEAPSLAPLGSPADLAGADPGRGRRLIGDYGCVACHTVPGVSGPGSAVGPPLKNMALRAYIGGVLPNTPANLVRWLLDPAAVDPLTAMPDMGMSDEEAKNIAAYLLTLR</sequence>
<evidence type="ECO:0000313" key="8">
    <source>
        <dbReference type="Proteomes" id="UP000253628"/>
    </source>
</evidence>
<keyword evidence="3 4" id="KW-0408">Iron</keyword>
<keyword evidence="1 4" id="KW-0349">Heme</keyword>
<dbReference type="PROSITE" id="PS51007">
    <property type="entry name" value="CYTC"/>
    <property type="match status" value="1"/>
</dbReference>
<feature type="domain" description="Cytochrome c" evidence="6">
    <location>
        <begin position="44"/>
        <end position="135"/>
    </location>
</feature>
<comment type="caution">
    <text evidence="7">The sequence shown here is derived from an EMBL/GenBank/DDBJ whole genome shotgun (WGS) entry which is preliminary data.</text>
</comment>
<evidence type="ECO:0000256" key="1">
    <source>
        <dbReference type="ARBA" id="ARBA00022617"/>
    </source>
</evidence>
<accession>A0A366HC81</accession>
<dbReference type="GO" id="GO:0046872">
    <property type="term" value="F:metal ion binding"/>
    <property type="evidence" value="ECO:0007669"/>
    <property type="project" value="UniProtKB-KW"/>
</dbReference>